<evidence type="ECO:0000313" key="2">
    <source>
        <dbReference type="EMBL" id="KNE19176.1"/>
    </source>
</evidence>
<organism evidence="2 3">
    <name type="scientific">Virgibacillus pantothenticus</name>
    <dbReference type="NCBI Taxonomy" id="1473"/>
    <lineage>
        <taxon>Bacteria</taxon>
        <taxon>Bacillati</taxon>
        <taxon>Bacillota</taxon>
        <taxon>Bacilli</taxon>
        <taxon>Bacillales</taxon>
        <taxon>Bacillaceae</taxon>
        <taxon>Virgibacillus</taxon>
    </lineage>
</organism>
<dbReference type="EMBL" id="LGTO01000007">
    <property type="protein sequence ID" value="KNE19176.1"/>
    <property type="molecule type" value="Genomic_DNA"/>
</dbReference>
<evidence type="ECO:0000313" key="3">
    <source>
        <dbReference type="Proteomes" id="UP000036780"/>
    </source>
</evidence>
<keyword evidence="3" id="KW-1185">Reference proteome</keyword>
<sequence>MKKKVFVLMFSTLLCFSAFGNPVFAEESVAVEKEGEVNPEWAPVTRIWHEFGPVPYQGRTVYIQTTKYRASFEGYVSARNVGGGLFIYEGYLYNFQGPIPLPSK</sequence>
<feature type="chain" id="PRO_5005546380" evidence="1">
    <location>
        <begin position="26"/>
        <end position="104"/>
    </location>
</feature>
<dbReference type="GeneID" id="66872221"/>
<dbReference type="Proteomes" id="UP000036780">
    <property type="component" value="Unassembled WGS sequence"/>
</dbReference>
<proteinExistence type="predicted"/>
<name>A0A0L0QKT8_VIRPA</name>
<gene>
    <name evidence="2" type="ORF">AFK71_11580</name>
</gene>
<feature type="signal peptide" evidence="1">
    <location>
        <begin position="1"/>
        <end position="25"/>
    </location>
</feature>
<dbReference type="PATRIC" id="fig|1473.5.peg.857"/>
<keyword evidence="1" id="KW-0732">Signal</keyword>
<evidence type="ECO:0000256" key="1">
    <source>
        <dbReference type="SAM" id="SignalP"/>
    </source>
</evidence>
<dbReference type="AlphaFoldDB" id="A0A0L0QKT8"/>
<accession>A0A0L0QKT8</accession>
<protein>
    <submittedName>
        <fullName evidence="2">Uncharacterized protein</fullName>
    </submittedName>
</protein>
<dbReference type="RefSeq" id="WP_050351684.1">
    <property type="nucleotide sequence ID" value="NZ_BOSN01000006.1"/>
</dbReference>
<reference evidence="3" key="1">
    <citation type="submission" date="2015-07" db="EMBL/GenBank/DDBJ databases">
        <title>Fjat-10053 dsm26.</title>
        <authorList>
            <person name="Liu B."/>
            <person name="Wang J."/>
            <person name="Zhu Y."/>
            <person name="Liu G."/>
            <person name="Chen Q."/>
            <person name="Chen Z."/>
            <person name="Lan J."/>
            <person name="Che J."/>
            <person name="Ge C."/>
            <person name="Shi H."/>
            <person name="Pan Z."/>
            <person name="Liu X."/>
        </authorList>
    </citation>
    <scope>NUCLEOTIDE SEQUENCE [LARGE SCALE GENOMIC DNA]</scope>
    <source>
        <strain evidence="3">DSM 26</strain>
    </source>
</reference>
<comment type="caution">
    <text evidence="2">The sequence shown here is derived from an EMBL/GenBank/DDBJ whole genome shotgun (WGS) entry which is preliminary data.</text>
</comment>